<dbReference type="EMBL" id="LUUJ01000129">
    <property type="protein sequence ID" value="OAI10830.1"/>
    <property type="molecule type" value="Genomic_DNA"/>
</dbReference>
<dbReference type="OrthoDB" id="5571683at2"/>
<evidence type="ECO:0000313" key="1">
    <source>
        <dbReference type="EMBL" id="OAI10830.1"/>
    </source>
</evidence>
<name>A0A177N0U2_9GAMM</name>
<protein>
    <submittedName>
        <fullName evidence="1">Uncharacterized protein</fullName>
    </submittedName>
</protein>
<organism evidence="1 2">
    <name type="scientific">Methylomonas koyamae</name>
    <dbReference type="NCBI Taxonomy" id="702114"/>
    <lineage>
        <taxon>Bacteria</taxon>
        <taxon>Pseudomonadati</taxon>
        <taxon>Pseudomonadota</taxon>
        <taxon>Gammaproteobacteria</taxon>
        <taxon>Methylococcales</taxon>
        <taxon>Methylococcaceae</taxon>
        <taxon>Methylomonas</taxon>
    </lineage>
</organism>
<evidence type="ECO:0000313" key="2">
    <source>
        <dbReference type="Proteomes" id="UP000077857"/>
    </source>
</evidence>
<reference evidence="1 2" key="1">
    <citation type="submission" date="2016-03" db="EMBL/GenBank/DDBJ databases">
        <authorList>
            <person name="Ploux O."/>
        </authorList>
    </citation>
    <scope>NUCLEOTIDE SEQUENCE [LARGE SCALE GENOMIC DNA]</scope>
    <source>
        <strain evidence="1 2">R-45378</strain>
    </source>
</reference>
<dbReference type="RefSeq" id="WP_064042520.1">
    <property type="nucleotide sequence ID" value="NZ_LUUJ01000129.1"/>
</dbReference>
<dbReference type="AlphaFoldDB" id="A0A177N0U2"/>
<proteinExistence type="predicted"/>
<dbReference type="Proteomes" id="UP000077857">
    <property type="component" value="Unassembled WGS sequence"/>
</dbReference>
<comment type="caution">
    <text evidence="1">The sequence shown here is derived from an EMBL/GenBank/DDBJ whole genome shotgun (WGS) entry which is preliminary data.</text>
</comment>
<sequence length="133" mass="14391">MSNPTCRQAPNRKNQRLALSLDDFIASQQDAALSDYLALSFSSEGEFTKISVTTVGPEPITYSAMVSAVAAPDWRTLVFVAQPFKVGELSDFSSLPGKRKACVRIARLAPFRLALRSKGGQRRRRGGSNADGA</sequence>
<accession>A0A177N0U2</accession>
<gene>
    <name evidence="1" type="ORF">A1507_21265</name>
</gene>